<dbReference type="EMBL" id="CAJVPZ010008237">
    <property type="protein sequence ID" value="CAG8595887.1"/>
    <property type="molecule type" value="Genomic_DNA"/>
</dbReference>
<name>A0A9N9GE31_9GLOM</name>
<protein>
    <submittedName>
        <fullName evidence="3">19923_t:CDS:1</fullName>
    </submittedName>
</protein>
<comment type="caution">
    <text evidence="3">The sequence shown here is derived from an EMBL/GenBank/DDBJ whole genome shotgun (WGS) entry which is preliminary data.</text>
</comment>
<feature type="non-terminal residue" evidence="3">
    <location>
        <position position="1"/>
    </location>
</feature>
<proteinExistence type="predicted"/>
<sequence>VRHDVWVTDSWNYGTLIYEVYNGAFSSTNQLENAGVIPQNILTPYKQLIRANPKSRIKISAFIDIGLRAGGFFQNDLVQINLFLENMNIKEAREKDIFFSLNVLFATTFLIYHFPCLGGAKVLPSIIKIGETLDDNEYEEFIVASIVKMFAVPDRTMRLSLLENLGSFIDHLDNKTVNEKVFPHVPDSAIIPEQNSAGNGDTSLSTSVAGSVVSVAESEIAAAPTNSKITGVNGEDEIVTTPTNSKITGLNFEGEIITEPTNSTNDSIGMEQSVSAATSPMKLGGSESHPTDGWELDDFEWSNNDGWDDDWNTSRPSPTTSTRSVSPIQKLTPSIVVSKEDKAAELSKKREERRQNVNVEGKKEKKFSPCSVQNCDAKACRFRQFTKLAYEKAQRKGTYASYNYLTVGNQLCYNHYMRIVKPDSHQTAEVPIPLETADHNYEKSVNNNITQGNNIMMGYKSMQAE</sequence>
<feature type="region of interest" description="Disordered" evidence="1">
    <location>
        <begin position="341"/>
        <end position="360"/>
    </location>
</feature>
<reference evidence="3" key="1">
    <citation type="submission" date="2021-06" db="EMBL/GenBank/DDBJ databases">
        <authorList>
            <person name="Kallberg Y."/>
            <person name="Tangrot J."/>
            <person name="Rosling A."/>
        </authorList>
    </citation>
    <scope>NUCLEOTIDE SEQUENCE</scope>
    <source>
        <strain evidence="3">IN212</strain>
    </source>
</reference>
<dbReference type="Proteomes" id="UP000789396">
    <property type="component" value="Unassembled WGS sequence"/>
</dbReference>
<keyword evidence="4" id="KW-1185">Reference proteome</keyword>
<organism evidence="3 4">
    <name type="scientific">Racocetra fulgida</name>
    <dbReference type="NCBI Taxonomy" id="60492"/>
    <lineage>
        <taxon>Eukaryota</taxon>
        <taxon>Fungi</taxon>
        <taxon>Fungi incertae sedis</taxon>
        <taxon>Mucoromycota</taxon>
        <taxon>Glomeromycotina</taxon>
        <taxon>Glomeromycetes</taxon>
        <taxon>Diversisporales</taxon>
        <taxon>Gigasporaceae</taxon>
        <taxon>Racocetra</taxon>
    </lineage>
</organism>
<evidence type="ECO:0000256" key="1">
    <source>
        <dbReference type="SAM" id="MobiDB-lite"/>
    </source>
</evidence>
<dbReference type="PANTHER" id="PTHR12984:SF3">
    <property type="entry name" value="N-TERMINAL KINASE-LIKE PROTEIN"/>
    <property type="match status" value="1"/>
</dbReference>
<dbReference type="AlphaFoldDB" id="A0A9N9GE31"/>
<feature type="compositionally biased region" description="Acidic residues" evidence="1">
    <location>
        <begin position="294"/>
        <end position="311"/>
    </location>
</feature>
<evidence type="ECO:0000256" key="2">
    <source>
        <dbReference type="SAM" id="Phobius"/>
    </source>
</evidence>
<keyword evidence="2" id="KW-0812">Transmembrane</keyword>
<dbReference type="PANTHER" id="PTHR12984">
    <property type="entry name" value="SCY1-RELATED S/T PROTEIN KINASE-LIKE"/>
    <property type="match status" value="1"/>
</dbReference>
<feature type="region of interest" description="Disordered" evidence="1">
    <location>
        <begin position="275"/>
        <end position="327"/>
    </location>
</feature>
<feature type="compositionally biased region" description="Low complexity" evidence="1">
    <location>
        <begin position="313"/>
        <end position="324"/>
    </location>
</feature>
<gene>
    <name evidence="3" type="ORF">RFULGI_LOCUS6417</name>
</gene>
<dbReference type="Gene3D" id="1.25.10.10">
    <property type="entry name" value="Leucine-rich Repeat Variant"/>
    <property type="match status" value="1"/>
</dbReference>
<dbReference type="InterPro" id="IPR011989">
    <property type="entry name" value="ARM-like"/>
</dbReference>
<evidence type="ECO:0000313" key="4">
    <source>
        <dbReference type="Proteomes" id="UP000789396"/>
    </source>
</evidence>
<dbReference type="GO" id="GO:0005737">
    <property type="term" value="C:cytoplasm"/>
    <property type="evidence" value="ECO:0007669"/>
    <property type="project" value="TreeGrafter"/>
</dbReference>
<accession>A0A9N9GE31</accession>
<feature type="transmembrane region" description="Helical" evidence="2">
    <location>
        <begin position="97"/>
        <end position="115"/>
    </location>
</feature>
<dbReference type="GO" id="GO:0006409">
    <property type="term" value="P:tRNA export from nucleus"/>
    <property type="evidence" value="ECO:0007669"/>
    <property type="project" value="TreeGrafter"/>
</dbReference>
<dbReference type="OrthoDB" id="447103at2759"/>
<dbReference type="InterPro" id="IPR051177">
    <property type="entry name" value="CIK-Related_Protein"/>
</dbReference>
<keyword evidence="2" id="KW-1133">Transmembrane helix</keyword>
<keyword evidence="2" id="KW-0472">Membrane</keyword>
<evidence type="ECO:0000313" key="3">
    <source>
        <dbReference type="EMBL" id="CAG8595887.1"/>
    </source>
</evidence>